<accession>T1IJ77</accession>
<sequence>MCCNSTQEMGKEISKSENQLEALSLNLDSCELITLEMVTAYCHNVSLLKLYLENKVYSNSWIDRVFTLINRFIQLNVLHLHITFINEFETSLNDIIELVKLKSCLKQLTLRHLTICPSITCENLKCLNFPYLNKLCIWEDREIARWALIAFLSSCPNVEYLNLRCRYFDDEALFRVMDNGVLQKLKEIELDVPWENLMSYAGVKRLLSGQSISRCVIPSRYFLLFQRALIELKKTKLVEIVDVCGS</sequence>
<dbReference type="SUPFAM" id="SSF52047">
    <property type="entry name" value="RNI-like"/>
    <property type="match status" value="1"/>
</dbReference>
<proteinExistence type="predicted"/>
<reference evidence="1" key="2">
    <citation type="submission" date="2015-02" db="UniProtKB">
        <authorList>
            <consortium name="EnsemblMetazoa"/>
        </authorList>
    </citation>
    <scope>IDENTIFICATION</scope>
</reference>
<dbReference type="EMBL" id="AFFK01014481">
    <property type="status" value="NOT_ANNOTATED_CDS"/>
    <property type="molecule type" value="Genomic_DNA"/>
</dbReference>
<dbReference type="AlphaFoldDB" id="T1IJ77"/>
<organism evidence="1 2">
    <name type="scientific">Strigamia maritima</name>
    <name type="common">European centipede</name>
    <name type="synonym">Geophilus maritimus</name>
    <dbReference type="NCBI Taxonomy" id="126957"/>
    <lineage>
        <taxon>Eukaryota</taxon>
        <taxon>Metazoa</taxon>
        <taxon>Ecdysozoa</taxon>
        <taxon>Arthropoda</taxon>
        <taxon>Myriapoda</taxon>
        <taxon>Chilopoda</taxon>
        <taxon>Pleurostigmophora</taxon>
        <taxon>Geophilomorpha</taxon>
        <taxon>Linotaeniidae</taxon>
        <taxon>Strigamia</taxon>
    </lineage>
</organism>
<evidence type="ECO:0000313" key="2">
    <source>
        <dbReference type="Proteomes" id="UP000014500"/>
    </source>
</evidence>
<reference evidence="2" key="1">
    <citation type="submission" date="2011-05" db="EMBL/GenBank/DDBJ databases">
        <authorList>
            <person name="Richards S.R."/>
            <person name="Qu J."/>
            <person name="Jiang H."/>
            <person name="Jhangiani S.N."/>
            <person name="Agravi P."/>
            <person name="Goodspeed R."/>
            <person name="Gross S."/>
            <person name="Mandapat C."/>
            <person name="Jackson L."/>
            <person name="Mathew T."/>
            <person name="Pu L."/>
            <person name="Thornton R."/>
            <person name="Saada N."/>
            <person name="Wilczek-Boney K.B."/>
            <person name="Lee S."/>
            <person name="Kovar C."/>
            <person name="Wu Y."/>
            <person name="Scherer S.E."/>
            <person name="Worley K.C."/>
            <person name="Muzny D.M."/>
            <person name="Gibbs R."/>
        </authorList>
    </citation>
    <scope>NUCLEOTIDE SEQUENCE</scope>
    <source>
        <strain evidence="2">Brora</strain>
    </source>
</reference>
<evidence type="ECO:0000313" key="1">
    <source>
        <dbReference type="EnsemblMetazoa" id="SMAR000936-PA"/>
    </source>
</evidence>
<keyword evidence="2" id="KW-1185">Reference proteome</keyword>
<dbReference type="InterPro" id="IPR032675">
    <property type="entry name" value="LRR_dom_sf"/>
</dbReference>
<dbReference type="HOGENOM" id="CLU_1130305_0_0_1"/>
<name>T1IJ77_STRMM</name>
<dbReference type="Proteomes" id="UP000014500">
    <property type="component" value="Unassembled WGS sequence"/>
</dbReference>
<dbReference type="Gene3D" id="3.80.10.10">
    <property type="entry name" value="Ribonuclease Inhibitor"/>
    <property type="match status" value="1"/>
</dbReference>
<protein>
    <submittedName>
        <fullName evidence="1">Uncharacterized protein</fullName>
    </submittedName>
</protein>
<dbReference type="EnsemblMetazoa" id="SMAR000936-RA">
    <property type="protein sequence ID" value="SMAR000936-PA"/>
    <property type="gene ID" value="SMAR000936"/>
</dbReference>